<evidence type="ECO:0000313" key="7">
    <source>
        <dbReference type="Proteomes" id="UP000325286"/>
    </source>
</evidence>
<dbReference type="PANTHER" id="PTHR35889:SF3">
    <property type="entry name" value="F-BOX DOMAIN-CONTAINING PROTEIN"/>
    <property type="match status" value="1"/>
</dbReference>
<accession>A0A5B9QU88</accession>
<dbReference type="SUPFAM" id="SSF49785">
    <property type="entry name" value="Galactose-binding domain-like"/>
    <property type="match status" value="1"/>
</dbReference>
<dbReference type="GO" id="GO:0046872">
    <property type="term" value="F:metal ion binding"/>
    <property type="evidence" value="ECO:0007669"/>
    <property type="project" value="UniProtKB-KW"/>
</dbReference>
<evidence type="ECO:0000256" key="1">
    <source>
        <dbReference type="ARBA" id="ARBA00022723"/>
    </source>
</evidence>
<dbReference type="Gene3D" id="2.60.120.260">
    <property type="entry name" value="Galactose-binding domain-like"/>
    <property type="match status" value="1"/>
</dbReference>
<feature type="domain" description="Fucolectin tachylectin-4 pentraxin-1" evidence="5">
    <location>
        <begin position="602"/>
        <end position="736"/>
    </location>
</feature>
<dbReference type="InterPro" id="IPR011429">
    <property type="entry name" value="Cyt_c_Planctomycete-type"/>
</dbReference>
<organism evidence="6 7">
    <name type="scientific">Roseimaritima ulvae</name>
    <dbReference type="NCBI Taxonomy" id="980254"/>
    <lineage>
        <taxon>Bacteria</taxon>
        <taxon>Pseudomonadati</taxon>
        <taxon>Planctomycetota</taxon>
        <taxon>Planctomycetia</taxon>
        <taxon>Pirellulales</taxon>
        <taxon>Pirellulaceae</taxon>
        <taxon>Roseimaritima</taxon>
    </lineage>
</organism>
<evidence type="ECO:0000256" key="4">
    <source>
        <dbReference type="SAM" id="SignalP"/>
    </source>
</evidence>
<dbReference type="Pfam" id="PF22633">
    <property type="entry name" value="F5_F8_type_C_2"/>
    <property type="match status" value="1"/>
</dbReference>
<sequence length="1236" mass="137903" precursor="true">MSAHSMTKAMMRLPLFTRLGIVCVLASVPATAILWTAANAQADEDSAAAVSKPQPLPQRVTFNAHIRPLMSNTCFACHGPDEEENESEFRIDSFASATGSLPSDDELVGIKPGDPEGSEVYRRIMGRGDGEKMPPEDFRHELSDYDKALFRKWIEQGAQYEQHWSYAPVQRPAVPELQSLRDQVANPIDAFVLSKLENAALQTADLADKATLLRRLSLDLIGLPPTREQLQAFLANESPDAYDDEVERLLASQHFGERMASNWLDLVRFADTVGFHGDQNLRNFAYRDYVIASFNNNKPFDQFTREQIAGDLLPDPTPEQLTATGVLRLNMVTREGGAQPGEYLAKYKADRVRMLGTAWLGSTLACCECHNHKYDPFTAKDFYSLGAFFDDLRQWGVYADYGYTPNPDLKGFNNDYPFPPEMRVESPSLRAEIVALQQERDSKLAEALGSDTLDTPRFAEWATSLADVLKKHPDGWVPTTITDASTSHQTDTQVLDDNSLLLTGEGHGKEVITVQAAVPGPTLVNSIRLEVLPDERNGGFVGRSDDGRFSVALSASLTHNTTSEPAPVPNRPRYVRIELSGAKKVLSLAEVEIFAKDANGELKNIATAGKARQSTNYSSGEAAVAIDGNTDGEYHRSRSVTHTSLDGSDPWWEVDLGAAQAVEKIVIWNRTDGNYQNRLDGFRLVLLNEQREQLYVATPATPKPRVEQSIPQQVTIDNSQPIQIAWTEADRSSPRRYRNGFPPLVEGERWYSGPARWQLPSDEARLPHTAVYHFANPITITPQDRLTVRLSSADVGRVRLSVTPVGHAIAGWPAASQELQTALQTTAEQRTAAMHNRLISAFSRSTVPFAQQHPVNRSYRDRILGLHSGLALTLVAQSVPEDQIPVSRVKRRGNWLDEEGELAPPAFPHFLPGGESQQRRLDRTDLADWLTSRDNPLTARHVVNRTWKQFFGMGLSGKLDDLGNQGEWPSHPQLLDWLAAEFMESGWDVKHLIRLMVHSRTYRQAAAVRDDLQDIDPYNRLLAQQSARRLDAELIRDNALAIAGLLNLDYVGGPSVYPYQPAGHYGNLQFPNRKYQASDDLRQYRRGVYMHWQRTFLHPMLVNFDAPSRDECTADRTLSNSPQQALTLLNDPSFVEAAHRFAARLVGEQPQPSFEGTLAQAFLLAVARQPQPQEQAALRELFDAQLKYFQEHPEDAQKQLAVGDQAPAGPADEATLAAWTQVCRVILNLHETITKY</sequence>
<keyword evidence="1" id="KW-0479">Metal-binding</keyword>
<dbReference type="EMBL" id="CP042914">
    <property type="protein sequence ID" value="QEG40606.1"/>
    <property type="molecule type" value="Genomic_DNA"/>
</dbReference>
<name>A0A5B9QU88_9BACT</name>
<evidence type="ECO:0000313" key="6">
    <source>
        <dbReference type="EMBL" id="QEG40606.1"/>
    </source>
</evidence>
<dbReference type="AlphaFoldDB" id="A0A5B9QU88"/>
<dbReference type="Pfam" id="PF07587">
    <property type="entry name" value="PSD1"/>
    <property type="match status" value="1"/>
</dbReference>
<feature type="chain" id="PRO_5022978624" evidence="4">
    <location>
        <begin position="33"/>
        <end position="1236"/>
    </location>
</feature>
<dbReference type="PANTHER" id="PTHR35889">
    <property type="entry name" value="CYCLOINULO-OLIGOSACCHARIDE FRUCTANOTRANSFERASE-RELATED"/>
    <property type="match status" value="1"/>
</dbReference>
<evidence type="ECO:0000256" key="2">
    <source>
        <dbReference type="ARBA" id="ARBA00022837"/>
    </source>
</evidence>
<dbReference type="InterPro" id="IPR022655">
    <property type="entry name" value="DUF1553"/>
</dbReference>
<proteinExistence type="predicted"/>
<protein>
    <submittedName>
        <fullName evidence="6">Planctomycete cytochrome C</fullName>
    </submittedName>
</protein>
<dbReference type="InterPro" id="IPR011444">
    <property type="entry name" value="DUF1549"/>
</dbReference>
<dbReference type="KEGG" id="rul:UC8_26220"/>
<feature type="signal peptide" evidence="4">
    <location>
        <begin position="1"/>
        <end position="32"/>
    </location>
</feature>
<reference evidence="6 7" key="1">
    <citation type="submission" date="2019-08" db="EMBL/GenBank/DDBJ databases">
        <title>Deep-cultivation of Planctomycetes and their phenomic and genomic characterization uncovers novel biology.</title>
        <authorList>
            <person name="Wiegand S."/>
            <person name="Jogler M."/>
            <person name="Boedeker C."/>
            <person name="Pinto D."/>
            <person name="Vollmers J."/>
            <person name="Rivas-Marin E."/>
            <person name="Kohn T."/>
            <person name="Peeters S.H."/>
            <person name="Heuer A."/>
            <person name="Rast P."/>
            <person name="Oberbeckmann S."/>
            <person name="Bunk B."/>
            <person name="Jeske O."/>
            <person name="Meyerdierks A."/>
            <person name="Storesund J.E."/>
            <person name="Kallscheuer N."/>
            <person name="Luecker S."/>
            <person name="Lage O.M."/>
            <person name="Pohl T."/>
            <person name="Merkel B.J."/>
            <person name="Hornburger P."/>
            <person name="Mueller R.-W."/>
            <person name="Bruemmer F."/>
            <person name="Labrenz M."/>
            <person name="Spormann A.M."/>
            <person name="Op den Camp H."/>
            <person name="Overmann J."/>
            <person name="Amann R."/>
            <person name="Jetten M.S.M."/>
            <person name="Mascher T."/>
            <person name="Medema M.H."/>
            <person name="Devos D.P."/>
            <person name="Kaster A.-K."/>
            <person name="Ovreas L."/>
            <person name="Rohde M."/>
            <person name="Galperin M.Y."/>
            <person name="Jogler C."/>
        </authorList>
    </citation>
    <scope>NUCLEOTIDE SEQUENCE [LARGE SCALE GENOMIC DNA]</scope>
    <source>
        <strain evidence="6 7">UC8</strain>
    </source>
</reference>
<dbReference type="Pfam" id="PF07635">
    <property type="entry name" value="PSCyt1"/>
    <property type="match status" value="1"/>
</dbReference>
<dbReference type="SMART" id="SM00607">
    <property type="entry name" value="FTP"/>
    <property type="match status" value="1"/>
</dbReference>
<keyword evidence="2" id="KW-0106">Calcium</keyword>
<dbReference type="Proteomes" id="UP000325286">
    <property type="component" value="Chromosome"/>
</dbReference>
<evidence type="ECO:0000259" key="5">
    <source>
        <dbReference type="SMART" id="SM00607"/>
    </source>
</evidence>
<keyword evidence="4" id="KW-0732">Signal</keyword>
<dbReference type="OrthoDB" id="127107at2"/>
<dbReference type="InterPro" id="IPR008979">
    <property type="entry name" value="Galactose-bd-like_sf"/>
</dbReference>
<dbReference type="Pfam" id="PF07583">
    <property type="entry name" value="PSCyt2"/>
    <property type="match status" value="1"/>
</dbReference>
<keyword evidence="7" id="KW-1185">Reference proteome</keyword>
<keyword evidence="3" id="KW-1015">Disulfide bond</keyword>
<evidence type="ECO:0000256" key="3">
    <source>
        <dbReference type="ARBA" id="ARBA00023157"/>
    </source>
</evidence>
<gene>
    <name evidence="6" type="ORF">UC8_26220</name>
</gene>
<dbReference type="InterPro" id="IPR006585">
    <property type="entry name" value="FTP1"/>
</dbReference>